<accession>A0ABR0UPY5</accession>
<feature type="compositionally biased region" description="Basic and acidic residues" evidence="1">
    <location>
        <begin position="54"/>
        <end position="73"/>
    </location>
</feature>
<organism evidence="3 4">
    <name type="scientific">Rehmannia glutinosa</name>
    <name type="common">Chinese foxglove</name>
    <dbReference type="NCBI Taxonomy" id="99300"/>
    <lineage>
        <taxon>Eukaryota</taxon>
        <taxon>Viridiplantae</taxon>
        <taxon>Streptophyta</taxon>
        <taxon>Embryophyta</taxon>
        <taxon>Tracheophyta</taxon>
        <taxon>Spermatophyta</taxon>
        <taxon>Magnoliopsida</taxon>
        <taxon>eudicotyledons</taxon>
        <taxon>Gunneridae</taxon>
        <taxon>Pentapetalae</taxon>
        <taxon>asterids</taxon>
        <taxon>lamiids</taxon>
        <taxon>Lamiales</taxon>
        <taxon>Orobanchaceae</taxon>
        <taxon>Rehmannieae</taxon>
        <taxon>Rehmannia</taxon>
    </lineage>
</organism>
<dbReference type="InterPro" id="IPR036269">
    <property type="entry name" value="Rho_N_sf"/>
</dbReference>
<feature type="region of interest" description="Disordered" evidence="1">
    <location>
        <begin position="43"/>
        <end position="200"/>
    </location>
</feature>
<dbReference type="InterPro" id="IPR011112">
    <property type="entry name" value="Rho-like_N"/>
</dbReference>
<evidence type="ECO:0000259" key="2">
    <source>
        <dbReference type="SMART" id="SM00959"/>
    </source>
</evidence>
<proteinExistence type="predicted"/>
<reference evidence="3 4" key="1">
    <citation type="journal article" date="2021" name="Comput. Struct. Biotechnol. J.">
        <title>De novo genome assembly of the potent medicinal plant Rehmannia glutinosa using nanopore technology.</title>
        <authorList>
            <person name="Ma L."/>
            <person name="Dong C."/>
            <person name="Song C."/>
            <person name="Wang X."/>
            <person name="Zheng X."/>
            <person name="Niu Y."/>
            <person name="Chen S."/>
            <person name="Feng W."/>
        </authorList>
    </citation>
    <scope>NUCLEOTIDE SEQUENCE [LARGE SCALE GENOMIC DNA]</scope>
    <source>
        <strain evidence="3">DH-2019</strain>
    </source>
</reference>
<name>A0ABR0UPY5_REHGL</name>
<dbReference type="Gene3D" id="1.10.720.10">
    <property type="match status" value="1"/>
</dbReference>
<dbReference type="PANTHER" id="PTHR34449:SF2">
    <property type="entry name" value="RHO TERMINATION FACTOR"/>
    <property type="match status" value="1"/>
</dbReference>
<feature type="compositionally biased region" description="Polar residues" evidence="1">
    <location>
        <begin position="150"/>
        <end position="160"/>
    </location>
</feature>
<dbReference type="SUPFAM" id="SSF68912">
    <property type="entry name" value="Rho N-terminal domain-like"/>
    <property type="match status" value="1"/>
</dbReference>
<protein>
    <recommendedName>
        <fullName evidence="2">Rho termination factor-like N-terminal domain-containing protein</fullName>
    </recommendedName>
</protein>
<evidence type="ECO:0000313" key="4">
    <source>
        <dbReference type="Proteomes" id="UP001318860"/>
    </source>
</evidence>
<dbReference type="PANTHER" id="PTHR34449">
    <property type="entry name" value="RHO TERMINATION FACTOR"/>
    <property type="match status" value="1"/>
</dbReference>
<keyword evidence="4" id="KW-1185">Reference proteome</keyword>
<sequence>MEGSVLYPHSVLRLPSFSVLSKPNLRKPFFSLKETADRPFVSSIRANGNSVKPPKAEGTDDGKSSLSPNKEEILALFKRIQSSISKGENTNSKKRNSKVSEDKTSAESILEVLHQSRTRGKGKTLGKKGDKSQALQKDSPKKEEEKTERLSTTGLKSTRPPSKFTRRSPVPTLSSPRDNVQPGIKTSPETATLSVPSDEIELKTEQSEKFEEMKLPQLKEVAKSKGIKGYSKLKKRELVELLIRSLNNTS</sequence>
<evidence type="ECO:0000313" key="3">
    <source>
        <dbReference type="EMBL" id="KAK6124242.1"/>
    </source>
</evidence>
<dbReference type="Proteomes" id="UP001318860">
    <property type="component" value="Unassembled WGS sequence"/>
</dbReference>
<feature type="compositionally biased region" description="Polar residues" evidence="1">
    <location>
        <begin position="80"/>
        <end position="90"/>
    </location>
</feature>
<evidence type="ECO:0000256" key="1">
    <source>
        <dbReference type="SAM" id="MobiDB-lite"/>
    </source>
</evidence>
<dbReference type="Pfam" id="PF07498">
    <property type="entry name" value="Rho_N"/>
    <property type="match status" value="1"/>
</dbReference>
<dbReference type="EMBL" id="JABTTQ020002412">
    <property type="protein sequence ID" value="KAK6124242.1"/>
    <property type="molecule type" value="Genomic_DNA"/>
</dbReference>
<feature type="compositionally biased region" description="Basic and acidic residues" evidence="1">
    <location>
        <begin position="138"/>
        <end position="149"/>
    </location>
</feature>
<feature type="compositionally biased region" description="Basic residues" evidence="1">
    <location>
        <begin position="116"/>
        <end position="126"/>
    </location>
</feature>
<comment type="caution">
    <text evidence="3">The sequence shown here is derived from an EMBL/GenBank/DDBJ whole genome shotgun (WGS) entry which is preliminary data.</text>
</comment>
<feature type="domain" description="Rho termination factor-like N-terminal" evidence="2">
    <location>
        <begin position="209"/>
        <end position="250"/>
    </location>
</feature>
<dbReference type="SMART" id="SM00959">
    <property type="entry name" value="Rho_N"/>
    <property type="match status" value="1"/>
</dbReference>
<gene>
    <name evidence="3" type="ORF">DH2020_041994</name>
</gene>